<dbReference type="SUPFAM" id="SSF103473">
    <property type="entry name" value="MFS general substrate transporter"/>
    <property type="match status" value="1"/>
</dbReference>
<dbReference type="GO" id="GO:0016020">
    <property type="term" value="C:membrane"/>
    <property type="evidence" value="ECO:0007669"/>
    <property type="project" value="UniProtKB-SubCell"/>
</dbReference>
<dbReference type="InterPro" id="IPR036259">
    <property type="entry name" value="MFS_trans_sf"/>
</dbReference>
<evidence type="ECO:0000313" key="7">
    <source>
        <dbReference type="EMBL" id="KYG60559.1"/>
    </source>
</evidence>
<dbReference type="AlphaFoldDB" id="A0A150WCD0"/>
<evidence type="ECO:0000256" key="3">
    <source>
        <dbReference type="ARBA" id="ARBA00022692"/>
    </source>
</evidence>
<reference evidence="7 8" key="1">
    <citation type="submission" date="2016-03" db="EMBL/GenBank/DDBJ databases">
        <authorList>
            <person name="Ploux O."/>
        </authorList>
    </citation>
    <scope>NUCLEOTIDE SEQUENCE [LARGE SCALE GENOMIC DNA]</scope>
    <source>
        <strain evidence="7 8">BER2</strain>
    </source>
</reference>
<evidence type="ECO:0000313" key="8">
    <source>
        <dbReference type="Proteomes" id="UP000075391"/>
    </source>
</evidence>
<feature type="transmembrane region" description="Helical" evidence="6">
    <location>
        <begin position="25"/>
        <end position="49"/>
    </location>
</feature>
<feature type="transmembrane region" description="Helical" evidence="6">
    <location>
        <begin position="192"/>
        <end position="210"/>
    </location>
</feature>
<feature type="transmembrane region" description="Helical" evidence="6">
    <location>
        <begin position="290"/>
        <end position="308"/>
    </location>
</feature>
<dbReference type="Proteomes" id="UP000075391">
    <property type="component" value="Unassembled WGS sequence"/>
</dbReference>
<feature type="transmembrane region" description="Helical" evidence="6">
    <location>
        <begin position="315"/>
        <end position="336"/>
    </location>
</feature>
<dbReference type="PANTHER" id="PTHR12778">
    <property type="entry name" value="SOLUTE CARRIER FAMILY 33 ACETYL-COA TRANSPORTER -RELATED"/>
    <property type="match status" value="1"/>
</dbReference>
<keyword evidence="4 6" id="KW-1133">Transmembrane helix</keyword>
<evidence type="ECO:0000256" key="6">
    <source>
        <dbReference type="SAM" id="Phobius"/>
    </source>
</evidence>
<sequence>MTATKKKSTKPSWTQTLRAVTRPKVAIMLALGFSSGLPFMLVGNTLGFWLRESGITLATIGFLSWVGLAYSLKFLWAPLIDKANAPIIGKLLGRRRGWMVLSQILIGGALFGMSIVKPEGGLMLFTGLAALAAFASATQDIVVDAWRIEVSDASEDMALLSSAYQLGYRASLLLTDAIILIVAASVGWAVSYSIMGALMAVGLVATLLAVEPGRNLTQQQTGTIWTARGIFDAVCGPFIAFFKQHGNKALLILAAVSLYRLSDFMMGPMANPFYADIGITKETVGAVRGSVGLIASVVGVAAGGLAAVRFGFVSTLLVGAVIGPASNLGFALLALMGSRNDVFTAAMVIDNFASGFAGTALVGYMSSLTTFGYTATQYALLSSFYALLGKVLKGFSGVMVQTFSEGKTLMEGYALFFVSTALVGIPALLLCILLVRSNRVAK</sequence>
<evidence type="ECO:0000256" key="1">
    <source>
        <dbReference type="ARBA" id="ARBA00004141"/>
    </source>
</evidence>
<dbReference type="InterPro" id="IPR004752">
    <property type="entry name" value="AmpG_permease/AT-1"/>
</dbReference>
<comment type="caution">
    <text evidence="7">The sequence shown here is derived from an EMBL/GenBank/DDBJ whole genome shotgun (WGS) entry which is preliminary data.</text>
</comment>
<keyword evidence="2" id="KW-0813">Transport</keyword>
<dbReference type="PANTHER" id="PTHR12778:SF10">
    <property type="entry name" value="MAJOR FACILITATOR SUPERFAMILY DOMAIN-CONTAINING PROTEIN 3"/>
    <property type="match status" value="1"/>
</dbReference>
<dbReference type="RefSeq" id="WP_063244838.1">
    <property type="nucleotide sequence ID" value="NZ_LUKF01000019.1"/>
</dbReference>
<keyword evidence="3 6" id="KW-0812">Transmembrane</keyword>
<organism evidence="7 8">
    <name type="scientific">Bdellovibrio bacteriovorus</name>
    <dbReference type="NCBI Taxonomy" id="959"/>
    <lineage>
        <taxon>Bacteria</taxon>
        <taxon>Pseudomonadati</taxon>
        <taxon>Bdellovibrionota</taxon>
        <taxon>Bdellovibrionia</taxon>
        <taxon>Bdellovibrionales</taxon>
        <taxon>Pseudobdellovibrionaceae</taxon>
        <taxon>Bdellovibrio</taxon>
    </lineage>
</organism>
<dbReference type="EMBL" id="LUKF01000019">
    <property type="protein sequence ID" value="KYG60559.1"/>
    <property type="molecule type" value="Genomic_DNA"/>
</dbReference>
<keyword evidence="5 6" id="KW-0472">Membrane</keyword>
<comment type="subcellular location">
    <subcellularLocation>
        <location evidence="1">Membrane</location>
        <topology evidence="1">Multi-pass membrane protein</topology>
    </subcellularLocation>
</comment>
<dbReference type="Gene3D" id="1.20.1250.20">
    <property type="entry name" value="MFS general substrate transporter like domains"/>
    <property type="match status" value="1"/>
</dbReference>
<feature type="transmembrane region" description="Helical" evidence="6">
    <location>
        <begin position="249"/>
        <end position="270"/>
    </location>
</feature>
<feature type="transmembrane region" description="Helical" evidence="6">
    <location>
        <begin position="97"/>
        <end position="116"/>
    </location>
</feature>
<evidence type="ECO:0000256" key="5">
    <source>
        <dbReference type="ARBA" id="ARBA00023136"/>
    </source>
</evidence>
<protein>
    <submittedName>
        <fullName evidence="7">MFS transporter</fullName>
    </submittedName>
</protein>
<gene>
    <name evidence="7" type="ORF">AZI85_11140</name>
</gene>
<proteinExistence type="predicted"/>
<feature type="transmembrane region" description="Helical" evidence="6">
    <location>
        <begin position="166"/>
        <end position="186"/>
    </location>
</feature>
<accession>A0A150WCD0</accession>
<dbReference type="NCBIfam" id="TIGR00901">
    <property type="entry name" value="2A0125"/>
    <property type="match status" value="1"/>
</dbReference>
<dbReference type="InterPro" id="IPR011701">
    <property type="entry name" value="MFS"/>
</dbReference>
<feature type="transmembrane region" description="Helical" evidence="6">
    <location>
        <begin position="412"/>
        <end position="435"/>
    </location>
</feature>
<name>A0A150WCD0_BDEBC</name>
<dbReference type="Pfam" id="PF07690">
    <property type="entry name" value="MFS_1"/>
    <property type="match status" value="1"/>
</dbReference>
<feature type="transmembrane region" description="Helical" evidence="6">
    <location>
        <begin position="55"/>
        <end position="76"/>
    </location>
</feature>
<feature type="transmembrane region" description="Helical" evidence="6">
    <location>
        <begin position="371"/>
        <end position="392"/>
    </location>
</feature>
<feature type="transmembrane region" description="Helical" evidence="6">
    <location>
        <begin position="342"/>
        <end position="364"/>
    </location>
</feature>
<evidence type="ECO:0000256" key="4">
    <source>
        <dbReference type="ARBA" id="ARBA00022989"/>
    </source>
</evidence>
<dbReference type="GO" id="GO:0022857">
    <property type="term" value="F:transmembrane transporter activity"/>
    <property type="evidence" value="ECO:0007669"/>
    <property type="project" value="InterPro"/>
</dbReference>
<evidence type="ECO:0000256" key="2">
    <source>
        <dbReference type="ARBA" id="ARBA00022448"/>
    </source>
</evidence>